<dbReference type="InterPro" id="IPR036322">
    <property type="entry name" value="WD40_repeat_dom_sf"/>
</dbReference>
<dbReference type="FunFam" id="2.130.10.10:FF:000034">
    <property type="entry name" value="Pre-mRNA-processing factor 17, putative"/>
    <property type="match status" value="1"/>
</dbReference>
<keyword evidence="2 11" id="KW-0853">WD repeat</keyword>
<keyword evidence="6" id="KW-0508">mRNA splicing</keyword>
<dbReference type="GO" id="GO:0071013">
    <property type="term" value="C:catalytic step 2 spliceosome"/>
    <property type="evidence" value="ECO:0007669"/>
    <property type="project" value="InterPro"/>
</dbReference>
<evidence type="ECO:0000256" key="1">
    <source>
        <dbReference type="ARBA" id="ARBA00004123"/>
    </source>
</evidence>
<dbReference type="PANTHER" id="PTHR43979:SF1">
    <property type="entry name" value="PRE-MRNA-PROCESSING FACTOR 17"/>
    <property type="match status" value="1"/>
</dbReference>
<dbReference type="CDD" id="cd00200">
    <property type="entry name" value="WD40"/>
    <property type="match status" value="1"/>
</dbReference>
<feature type="repeat" description="WD" evidence="11">
    <location>
        <begin position="506"/>
        <end position="538"/>
    </location>
</feature>
<evidence type="ECO:0000256" key="2">
    <source>
        <dbReference type="ARBA" id="ARBA00022574"/>
    </source>
</evidence>
<feature type="repeat" description="WD" evidence="11">
    <location>
        <begin position="321"/>
        <end position="362"/>
    </location>
</feature>
<dbReference type="AlphaFoldDB" id="A0A1I8GS46"/>
<organism evidence="13 14">
    <name type="scientific">Macrostomum lignano</name>
    <dbReference type="NCBI Taxonomy" id="282301"/>
    <lineage>
        <taxon>Eukaryota</taxon>
        <taxon>Metazoa</taxon>
        <taxon>Spiralia</taxon>
        <taxon>Lophotrochozoa</taxon>
        <taxon>Platyhelminthes</taxon>
        <taxon>Rhabditophora</taxon>
        <taxon>Macrostomorpha</taxon>
        <taxon>Macrostomida</taxon>
        <taxon>Macrostomidae</taxon>
        <taxon>Macrostomum</taxon>
    </lineage>
</organism>
<accession>A0A1I8GS46</accession>
<feature type="repeat" description="WD" evidence="11">
    <location>
        <begin position="539"/>
        <end position="572"/>
    </location>
</feature>
<dbReference type="SMART" id="SM00320">
    <property type="entry name" value="WD40"/>
    <property type="match status" value="7"/>
</dbReference>
<evidence type="ECO:0000256" key="3">
    <source>
        <dbReference type="ARBA" id="ARBA00022664"/>
    </source>
</evidence>
<evidence type="ECO:0000256" key="10">
    <source>
        <dbReference type="ARBA" id="ARBA00076678"/>
    </source>
</evidence>
<keyword evidence="13" id="KW-1185">Reference proteome</keyword>
<reference evidence="14" key="1">
    <citation type="submission" date="2016-11" db="UniProtKB">
        <authorList>
            <consortium name="WormBaseParasite"/>
        </authorList>
    </citation>
    <scope>IDENTIFICATION</scope>
</reference>
<dbReference type="InterPro" id="IPR001680">
    <property type="entry name" value="WD40_rpt"/>
</dbReference>
<evidence type="ECO:0000256" key="12">
    <source>
        <dbReference type="SAM" id="MobiDB-lite"/>
    </source>
</evidence>
<evidence type="ECO:0000256" key="6">
    <source>
        <dbReference type="ARBA" id="ARBA00023187"/>
    </source>
</evidence>
<feature type="region of interest" description="Disordered" evidence="12">
    <location>
        <begin position="1"/>
        <end position="72"/>
    </location>
</feature>
<evidence type="ECO:0000256" key="11">
    <source>
        <dbReference type="PROSITE-ProRule" id="PRU00221"/>
    </source>
</evidence>
<dbReference type="InterPro" id="IPR032847">
    <property type="entry name" value="PRPF17"/>
</dbReference>
<sequence length="572" mass="64353">MAAASLVSYEASSDEGEPDSAPQAQPLQQQPSQPPLSTRPVTHSSLVPKLDLTPDVSGIEQATRDSRPALDPTCKELAYNPKADELFAPVLGPQVPGKSTAPKNTLTGFVEPSHMNDFHFETQRRTFHSYGYAADPSIDADSMVGNTARGAASGAVTVFEGVKKRPGDNRKRRTNNDPADIEGYLGPWGKFVDEALVAAPPEEDREYMQEYLAKKAKNKRRPEETLVEEKTTMHVPAMADYQGRSLLEPPRDAGVNFRSDEGPRKCFLPKRQLHEWVKAHDRGVAAIRLFPRTGHLLLSAGMDSKLKLFELYKERRLLRTYSGHRQAVRDACFSHDGSQFLSASYDRYVKLWDTETGKCVDRWDLGHVPYCVKFNPDPDKANFFLAGCNNKKIICMDTRTGEVTQEYDRHLGSVNTITFIDDNKRFVSTSDDKSLRMWEWDIPVDYNNVSDPSMHSMPAVTLSPNGKWLVCQSLDNQIVVFNVHKGMKQMKKKCFKGHMAAGYACSIDFSPDMKFLMSGDGDGKLFIWDWKKQRIVTRWKAHDGPCVSSAWLPYETSKVVTSGWDGTIRLWD</sequence>
<dbReference type="GO" id="GO:0000398">
    <property type="term" value="P:mRNA splicing, via spliceosome"/>
    <property type="evidence" value="ECO:0007669"/>
    <property type="project" value="InterPro"/>
</dbReference>
<evidence type="ECO:0000313" key="13">
    <source>
        <dbReference type="Proteomes" id="UP000095280"/>
    </source>
</evidence>
<dbReference type="PROSITE" id="PS50082">
    <property type="entry name" value="WD_REPEATS_2"/>
    <property type="match status" value="4"/>
</dbReference>
<evidence type="ECO:0000256" key="9">
    <source>
        <dbReference type="ARBA" id="ARBA00075265"/>
    </source>
</evidence>
<dbReference type="GO" id="GO:0003729">
    <property type="term" value="F:mRNA binding"/>
    <property type="evidence" value="ECO:0007669"/>
    <property type="project" value="TreeGrafter"/>
</dbReference>
<dbReference type="PRINTS" id="PR00320">
    <property type="entry name" value="GPROTEINBRPT"/>
</dbReference>
<dbReference type="Gene3D" id="2.130.10.10">
    <property type="entry name" value="YVTN repeat-like/Quinoprotein amine dehydrogenase"/>
    <property type="match status" value="1"/>
</dbReference>
<feature type="compositionally biased region" description="Low complexity" evidence="12">
    <location>
        <begin position="20"/>
        <end position="31"/>
    </location>
</feature>
<keyword evidence="5" id="KW-0677">Repeat</keyword>
<keyword evidence="4" id="KW-0747">Spliceosome</keyword>
<feature type="repeat" description="WD" evidence="11">
    <location>
        <begin position="407"/>
        <end position="439"/>
    </location>
</feature>
<dbReference type="PANTHER" id="PTHR43979">
    <property type="entry name" value="PRE-MRNA-PROCESSING FACTOR 17"/>
    <property type="match status" value="1"/>
</dbReference>
<evidence type="ECO:0000256" key="7">
    <source>
        <dbReference type="ARBA" id="ARBA00023242"/>
    </source>
</evidence>
<keyword evidence="7" id="KW-0539">Nucleus</keyword>
<proteinExistence type="predicted"/>
<dbReference type="InterPro" id="IPR015943">
    <property type="entry name" value="WD40/YVTN_repeat-like_dom_sf"/>
</dbReference>
<dbReference type="Proteomes" id="UP000095280">
    <property type="component" value="Unplaced"/>
</dbReference>
<dbReference type="SUPFAM" id="SSF50978">
    <property type="entry name" value="WD40 repeat-like"/>
    <property type="match status" value="1"/>
</dbReference>
<evidence type="ECO:0000256" key="4">
    <source>
        <dbReference type="ARBA" id="ARBA00022728"/>
    </source>
</evidence>
<comment type="subcellular location">
    <subcellularLocation>
        <location evidence="1">Nucleus</location>
    </subcellularLocation>
</comment>
<name>A0A1I8GS46_9PLAT</name>
<dbReference type="InterPro" id="IPR020472">
    <property type="entry name" value="WD40_PAC1"/>
</dbReference>
<keyword evidence="3" id="KW-0507">mRNA processing</keyword>
<evidence type="ECO:0000256" key="5">
    <source>
        <dbReference type="ARBA" id="ARBA00022737"/>
    </source>
</evidence>
<protein>
    <recommendedName>
        <fullName evidence="8">Pre-mRNA-processing factor 17</fullName>
    </recommendedName>
    <alternativeName>
        <fullName evidence="10">Cell division cycle 40 homolog</fullName>
    </alternativeName>
    <alternativeName>
        <fullName evidence="9">PRP17 homolog</fullName>
    </alternativeName>
</protein>
<evidence type="ECO:0000256" key="8">
    <source>
        <dbReference type="ARBA" id="ARBA00068146"/>
    </source>
</evidence>
<evidence type="ECO:0000313" key="14">
    <source>
        <dbReference type="WBParaSite" id="maker-uti_cns_0002884-snap-gene-0.7-mRNA-1"/>
    </source>
</evidence>
<dbReference type="Pfam" id="PF00400">
    <property type="entry name" value="WD40"/>
    <property type="match status" value="5"/>
</dbReference>
<dbReference type="PROSITE" id="PS50294">
    <property type="entry name" value="WD_REPEATS_REGION"/>
    <property type="match status" value="3"/>
</dbReference>
<dbReference type="WBParaSite" id="maker-uti_cns_0002884-snap-gene-0.7-mRNA-1">
    <property type="protein sequence ID" value="maker-uti_cns_0002884-snap-gene-0.7-mRNA-1"/>
    <property type="gene ID" value="maker-uti_cns_0002884-snap-gene-0.7"/>
</dbReference>